<evidence type="ECO:0000256" key="4">
    <source>
        <dbReference type="ARBA" id="ARBA00023136"/>
    </source>
</evidence>
<keyword evidence="4 5" id="KW-0472">Membrane</keyword>
<reference evidence="6" key="1">
    <citation type="submission" date="2019-08" db="EMBL/GenBank/DDBJ databases">
        <authorList>
            <person name="Kucharzyk K."/>
            <person name="Murdoch R.W."/>
            <person name="Higgins S."/>
            <person name="Loffler F."/>
        </authorList>
    </citation>
    <scope>NUCLEOTIDE SEQUENCE</scope>
</reference>
<accession>A0A644T165</accession>
<comment type="caution">
    <text evidence="6">The sequence shown here is derived from an EMBL/GenBank/DDBJ whole genome shotgun (WGS) entry which is preliminary data.</text>
</comment>
<dbReference type="PANTHER" id="PTHR43483">
    <property type="entry name" value="MEMBRANE TRANSPORTER PROTEIN HI_0806-RELATED"/>
    <property type="match status" value="1"/>
</dbReference>
<evidence type="ECO:0000313" key="6">
    <source>
        <dbReference type="EMBL" id="MPL60584.1"/>
    </source>
</evidence>
<feature type="transmembrane region" description="Helical" evidence="5">
    <location>
        <begin position="101"/>
        <end position="118"/>
    </location>
</feature>
<gene>
    <name evidence="6" type="ORF">SDC9_06145</name>
</gene>
<dbReference type="EMBL" id="VSSQ01000012">
    <property type="protein sequence ID" value="MPL60584.1"/>
    <property type="molecule type" value="Genomic_DNA"/>
</dbReference>
<protein>
    <submittedName>
        <fullName evidence="6">Uncharacterized protein</fullName>
    </submittedName>
</protein>
<keyword evidence="2 5" id="KW-0812">Transmembrane</keyword>
<evidence type="ECO:0000256" key="1">
    <source>
        <dbReference type="ARBA" id="ARBA00004141"/>
    </source>
</evidence>
<dbReference type="PANTHER" id="PTHR43483:SF3">
    <property type="entry name" value="MEMBRANE TRANSPORTER PROTEIN HI_0806-RELATED"/>
    <property type="match status" value="1"/>
</dbReference>
<evidence type="ECO:0000256" key="3">
    <source>
        <dbReference type="ARBA" id="ARBA00022989"/>
    </source>
</evidence>
<evidence type="ECO:0000256" key="2">
    <source>
        <dbReference type="ARBA" id="ARBA00022692"/>
    </source>
</evidence>
<dbReference type="AlphaFoldDB" id="A0A644T165"/>
<comment type="subcellular location">
    <subcellularLocation>
        <location evidence="1">Membrane</location>
        <topology evidence="1">Multi-pass membrane protein</topology>
    </subcellularLocation>
</comment>
<sequence length="128" mass="13234">MVLTTLITLTAGLTAGVLSGLLGVGGGIVLVPMMVFVLGVSQHIAQGVSLLVIIPTAASGLWHLHKEKLVDYRTAALLSGGAILGALISANIVQSIPAAELKKIFGVFIIIMGGRMFFAKGRAKVENK</sequence>
<evidence type="ECO:0000256" key="5">
    <source>
        <dbReference type="SAM" id="Phobius"/>
    </source>
</evidence>
<keyword evidence="3 5" id="KW-1133">Transmembrane helix</keyword>
<dbReference type="GO" id="GO:0016020">
    <property type="term" value="C:membrane"/>
    <property type="evidence" value="ECO:0007669"/>
    <property type="project" value="UniProtKB-SubCell"/>
</dbReference>
<dbReference type="InterPro" id="IPR002781">
    <property type="entry name" value="TM_pro_TauE-like"/>
</dbReference>
<proteinExistence type="predicted"/>
<name>A0A644T165_9ZZZZ</name>
<dbReference type="Pfam" id="PF01925">
    <property type="entry name" value="TauE"/>
    <property type="match status" value="1"/>
</dbReference>
<feature type="transmembrane region" description="Helical" evidence="5">
    <location>
        <begin position="43"/>
        <end position="64"/>
    </location>
</feature>
<feature type="transmembrane region" description="Helical" evidence="5">
    <location>
        <begin position="76"/>
        <end position="95"/>
    </location>
</feature>
<organism evidence="6">
    <name type="scientific">bioreactor metagenome</name>
    <dbReference type="NCBI Taxonomy" id="1076179"/>
    <lineage>
        <taxon>unclassified sequences</taxon>
        <taxon>metagenomes</taxon>
        <taxon>ecological metagenomes</taxon>
    </lineage>
</organism>